<dbReference type="Gene3D" id="2.40.10.220">
    <property type="entry name" value="predicted glycosyltransferase like domains"/>
    <property type="match status" value="1"/>
</dbReference>
<evidence type="ECO:0000256" key="2">
    <source>
        <dbReference type="ARBA" id="ARBA00022741"/>
    </source>
</evidence>
<evidence type="ECO:0000313" key="6">
    <source>
        <dbReference type="EMBL" id="TXK81240.1"/>
    </source>
</evidence>
<keyword evidence="6" id="KW-0966">Cell projection</keyword>
<dbReference type="InterPro" id="IPR012349">
    <property type="entry name" value="Split_barrel_FMN-bd"/>
</dbReference>
<name>A0A5C8M1H7_9GAMM</name>
<proteinExistence type="predicted"/>
<evidence type="ECO:0000256" key="3">
    <source>
        <dbReference type="ARBA" id="ARBA00023143"/>
    </source>
</evidence>
<dbReference type="Gene3D" id="2.30.110.10">
    <property type="entry name" value="Electron Transport, Fmn-binding Protein, Chain A"/>
    <property type="match status" value="1"/>
</dbReference>
<evidence type="ECO:0000259" key="4">
    <source>
        <dbReference type="Pfam" id="PF07238"/>
    </source>
</evidence>
<comment type="caution">
    <text evidence="6">The sequence shown here is derived from an EMBL/GenBank/DDBJ whole genome shotgun (WGS) entry which is preliminary data.</text>
</comment>
<dbReference type="OrthoDB" id="5761885at2"/>
<keyword evidence="2" id="KW-0547">Nucleotide-binding</keyword>
<gene>
    <name evidence="6" type="ORF">FU839_08970</name>
</gene>
<keyword evidence="6" id="KW-0969">Cilium</keyword>
<dbReference type="InterPro" id="IPR009875">
    <property type="entry name" value="PilZ_domain"/>
</dbReference>
<keyword evidence="3" id="KW-0975">Bacterial flagellum</keyword>
<dbReference type="SUPFAM" id="SSF141371">
    <property type="entry name" value="PilZ domain-like"/>
    <property type="match status" value="2"/>
</dbReference>
<dbReference type="InterPro" id="IPR009926">
    <property type="entry name" value="T3SS_YcgR_PilZN"/>
</dbReference>
<dbReference type="EMBL" id="VRLR01000004">
    <property type="protein sequence ID" value="TXK81240.1"/>
    <property type="molecule type" value="Genomic_DNA"/>
</dbReference>
<dbReference type="Proteomes" id="UP000321814">
    <property type="component" value="Unassembled WGS sequence"/>
</dbReference>
<evidence type="ECO:0000259" key="5">
    <source>
        <dbReference type="Pfam" id="PF12945"/>
    </source>
</evidence>
<dbReference type="RefSeq" id="WP_147904081.1">
    <property type="nucleotide sequence ID" value="NZ_BAAAGC010000007.1"/>
</dbReference>
<dbReference type="Pfam" id="PF07238">
    <property type="entry name" value="PilZ"/>
    <property type="match status" value="1"/>
</dbReference>
<sequence>MQVEVSTEQPDNKEWLSHVKIGQRLDLELLDQRKSRCSCELVGYKTGKYVLFRIDDDILPDRFFVNGLAVVCRFLVEDSVGECFAFKSELLQLMRFPDKLVAISFPQSIQRRALRNEKRSSIFIPASVRLDPDVVHNSRSFKGHLIDVSSGGCRFLFEPSHKGSRVNLAPVILHIQCDKTGIDQKIQGEVRNSRLEERGLSIGIQFNVPQLHLDKLAEAF</sequence>
<dbReference type="AlphaFoldDB" id="A0A5C8M1H7"/>
<feature type="domain" description="Type III secretion system flagellar brake protein YcgR PilZN" evidence="5">
    <location>
        <begin position="20"/>
        <end position="106"/>
    </location>
</feature>
<dbReference type="Pfam" id="PF12945">
    <property type="entry name" value="PilZNR"/>
    <property type="match status" value="1"/>
</dbReference>
<evidence type="ECO:0000313" key="7">
    <source>
        <dbReference type="Proteomes" id="UP000321814"/>
    </source>
</evidence>
<organism evidence="6 7">
    <name type="scientific">Rheinheimera tangshanensis</name>
    <dbReference type="NCBI Taxonomy" id="400153"/>
    <lineage>
        <taxon>Bacteria</taxon>
        <taxon>Pseudomonadati</taxon>
        <taxon>Pseudomonadota</taxon>
        <taxon>Gammaproteobacteria</taxon>
        <taxon>Chromatiales</taxon>
        <taxon>Chromatiaceae</taxon>
        <taxon>Rheinheimera</taxon>
    </lineage>
</organism>
<keyword evidence="7" id="KW-1185">Reference proteome</keyword>
<keyword evidence="1" id="KW-0973">c-di-GMP</keyword>
<evidence type="ECO:0000256" key="1">
    <source>
        <dbReference type="ARBA" id="ARBA00022636"/>
    </source>
</evidence>
<keyword evidence="6" id="KW-0282">Flagellum</keyword>
<feature type="domain" description="PilZ" evidence="4">
    <location>
        <begin position="115"/>
        <end position="212"/>
    </location>
</feature>
<dbReference type="GO" id="GO:0035438">
    <property type="term" value="F:cyclic-di-GMP binding"/>
    <property type="evidence" value="ECO:0007669"/>
    <property type="project" value="InterPro"/>
</dbReference>
<protein>
    <submittedName>
        <fullName evidence="6">Flagellar brake protein</fullName>
    </submittedName>
</protein>
<reference evidence="6 7" key="1">
    <citation type="submission" date="2019-08" db="EMBL/GenBank/DDBJ databases">
        <title>Draft genome analysis of Rheinheimera tangshanensis isolated from the roots of fresh rice plants (Oryza sativa).</title>
        <authorList>
            <person name="Yu Q."/>
            <person name="Qi Y."/>
            <person name="Zhang H."/>
            <person name="Pu J."/>
        </authorList>
    </citation>
    <scope>NUCLEOTIDE SEQUENCE [LARGE SCALE GENOMIC DNA]</scope>
    <source>
        <strain evidence="6 7">JA3-B52</strain>
    </source>
</reference>
<accession>A0A5C8M1H7</accession>